<feature type="transmembrane region" description="Helical" evidence="6">
    <location>
        <begin position="32"/>
        <end position="53"/>
    </location>
</feature>
<gene>
    <name evidence="8" type="ordered locus">DET0852</name>
</gene>
<keyword evidence="2" id="KW-1003">Cell membrane</keyword>
<evidence type="ECO:0000256" key="5">
    <source>
        <dbReference type="ARBA" id="ARBA00023136"/>
    </source>
</evidence>
<sequence length="416" mass="45423">MISLSALQVRKMSKYSIVLKHEFMSTIKRKGFVITSLALPVIGLVGILVGMLIQNINAQPDTSEPLQVGYVDNTGIFSGYQDQPGVVLVPQTDSQTAVDNMLSGELDEFLIIPEDYINTGIIQRFTMQAETNPGGDITYAISNFLTSNLLDGKVDTDILGRVQNPFALISTVIDETGQPAPGQGGIPNYIVSYLFGILLLMSIFTASGYLLQGLSEEKENRIMEVLLSSVTTRELMTGKIIGLGLAGLIQVAFWLVCAWGLVKFATSTFGDILGALSIPADMIIVCLVFFILGYFLYAIMMAAIGAVTSNVRDGQQLSVIVTMSAAFPFYIMPFILDGGDNLLNQILSLFPLTSPLTIIMRMGIGIPVWEIVLAAILLALTIWFFFGLAAKLFRIFLLMYGKTPSIKEIMHLIRQT</sequence>
<reference evidence="8 9" key="1">
    <citation type="journal article" date="2005" name="Science">
        <title>Genome sequence of the PCE-dechlorinating bacterium Dehalococcoides ethenogenes.</title>
        <authorList>
            <person name="Seshadri R."/>
            <person name="Adrian L."/>
            <person name="Fouts D.E."/>
            <person name="Eisen J.A."/>
            <person name="Phillippy A.M."/>
            <person name="Methe B.A."/>
            <person name="Ward N.L."/>
            <person name="Nelson W.C."/>
            <person name="Deboy R.T."/>
            <person name="Khouri H.M."/>
            <person name="Kolonay J.F."/>
            <person name="Dodson R.J."/>
            <person name="Daugherty S.C."/>
            <person name="Brinkac L.M."/>
            <person name="Sullivan S.A."/>
            <person name="Madupu R."/>
            <person name="Nelson K.E."/>
            <person name="Kang K.H."/>
            <person name="Impraim M."/>
            <person name="Tran K."/>
            <person name="Robinson J.M."/>
            <person name="Forberger H.A."/>
            <person name="Fraser C.M."/>
            <person name="Zinder S.H."/>
            <person name="Heidelberg J.F."/>
        </authorList>
    </citation>
    <scope>NUCLEOTIDE SEQUENCE [LARGE SCALE GENOMIC DNA]</scope>
    <source>
        <strain evidence="9">ATCC BAA-2266 / KCTC 15142 / 195</strain>
    </source>
</reference>
<dbReference type="InParanoid" id="Q3Z870"/>
<dbReference type="Proteomes" id="UP000008289">
    <property type="component" value="Chromosome"/>
</dbReference>
<keyword evidence="3 6" id="KW-0812">Transmembrane</keyword>
<protein>
    <submittedName>
        <fullName evidence="8">Sodium extrusion protein NatB, putative</fullName>
    </submittedName>
</protein>
<evidence type="ECO:0000256" key="3">
    <source>
        <dbReference type="ARBA" id="ARBA00022692"/>
    </source>
</evidence>
<dbReference type="GO" id="GO:0005886">
    <property type="term" value="C:plasma membrane"/>
    <property type="evidence" value="ECO:0007669"/>
    <property type="project" value="UniProtKB-SubCell"/>
</dbReference>
<feature type="transmembrane region" description="Helical" evidence="6">
    <location>
        <begin position="240"/>
        <end position="262"/>
    </location>
</feature>
<proteinExistence type="predicted"/>
<organism evidence="8 9">
    <name type="scientific">Dehalococcoides mccartyi (strain ATCC BAA-2266 / KCTC 15142 / 195)</name>
    <name type="common">Dehalococcoides ethenogenes (strain 195)</name>
    <dbReference type="NCBI Taxonomy" id="243164"/>
    <lineage>
        <taxon>Bacteria</taxon>
        <taxon>Bacillati</taxon>
        <taxon>Chloroflexota</taxon>
        <taxon>Dehalococcoidia</taxon>
        <taxon>Dehalococcoidales</taxon>
        <taxon>Dehalococcoidaceae</taxon>
        <taxon>Dehalococcoides</taxon>
    </lineage>
</organism>
<evidence type="ECO:0000313" key="8">
    <source>
        <dbReference type="EMBL" id="AAW39882.1"/>
    </source>
</evidence>
<feature type="transmembrane region" description="Helical" evidence="6">
    <location>
        <begin position="190"/>
        <end position="211"/>
    </location>
</feature>
<dbReference type="EMBL" id="CP000027">
    <property type="protein sequence ID" value="AAW39882.1"/>
    <property type="molecule type" value="Genomic_DNA"/>
</dbReference>
<dbReference type="GO" id="GO:0140359">
    <property type="term" value="F:ABC-type transporter activity"/>
    <property type="evidence" value="ECO:0007669"/>
    <property type="project" value="InterPro"/>
</dbReference>
<evidence type="ECO:0000259" key="7">
    <source>
        <dbReference type="Pfam" id="PF12698"/>
    </source>
</evidence>
<dbReference type="STRING" id="243164.DET0852"/>
<comment type="subcellular location">
    <subcellularLocation>
        <location evidence="1">Cell membrane</location>
        <topology evidence="1">Multi-pass membrane protein</topology>
    </subcellularLocation>
</comment>
<feature type="transmembrane region" description="Helical" evidence="6">
    <location>
        <begin position="317"/>
        <end position="336"/>
    </location>
</feature>
<dbReference type="AlphaFoldDB" id="Q3Z870"/>
<accession>Q3Z870</accession>
<evidence type="ECO:0000256" key="2">
    <source>
        <dbReference type="ARBA" id="ARBA00022475"/>
    </source>
</evidence>
<feature type="transmembrane region" description="Helical" evidence="6">
    <location>
        <begin position="282"/>
        <end position="305"/>
    </location>
</feature>
<dbReference type="HOGENOM" id="CLU_046841_0_1_0"/>
<dbReference type="FunCoup" id="Q3Z870">
    <property type="interactions" value="5"/>
</dbReference>
<dbReference type="eggNOG" id="COG1668">
    <property type="taxonomic scope" value="Bacteria"/>
</dbReference>
<evidence type="ECO:0000256" key="1">
    <source>
        <dbReference type="ARBA" id="ARBA00004651"/>
    </source>
</evidence>
<name>Q3Z870_DEHM1</name>
<dbReference type="PANTHER" id="PTHR30294">
    <property type="entry name" value="MEMBRANE COMPONENT OF ABC TRANSPORTER YHHJ-RELATED"/>
    <property type="match status" value="1"/>
</dbReference>
<evidence type="ECO:0000256" key="6">
    <source>
        <dbReference type="SAM" id="Phobius"/>
    </source>
</evidence>
<dbReference type="KEGG" id="det:DET0852"/>
<keyword evidence="4 6" id="KW-1133">Transmembrane helix</keyword>
<evidence type="ECO:0000313" key="9">
    <source>
        <dbReference type="Proteomes" id="UP000008289"/>
    </source>
</evidence>
<dbReference type="PANTHER" id="PTHR30294:SF29">
    <property type="entry name" value="MULTIDRUG ABC TRANSPORTER PERMEASE YBHS-RELATED"/>
    <property type="match status" value="1"/>
</dbReference>
<dbReference type="InterPro" id="IPR013525">
    <property type="entry name" value="ABC2_TM"/>
</dbReference>
<dbReference type="InterPro" id="IPR051449">
    <property type="entry name" value="ABC-2_transporter_component"/>
</dbReference>
<feature type="domain" description="ABC-2 type transporter transmembrane" evidence="7">
    <location>
        <begin position="30"/>
        <end position="390"/>
    </location>
</feature>
<evidence type="ECO:0000256" key="4">
    <source>
        <dbReference type="ARBA" id="ARBA00022989"/>
    </source>
</evidence>
<feature type="transmembrane region" description="Helical" evidence="6">
    <location>
        <begin position="371"/>
        <end position="393"/>
    </location>
</feature>
<dbReference type="Pfam" id="PF12698">
    <property type="entry name" value="ABC2_membrane_3"/>
    <property type="match status" value="1"/>
</dbReference>
<keyword evidence="5 6" id="KW-0472">Membrane</keyword>
<keyword evidence="9" id="KW-1185">Reference proteome</keyword>